<feature type="region of interest" description="Disordered" evidence="1">
    <location>
        <begin position="79"/>
        <end position="104"/>
    </location>
</feature>
<sequence>MQHDPEQAQHLHRWQKPYFDGKVAEAYPAQKADALRGQCGQIQYAWATDNITELTASMLLKQYAEKYVNVVDNTDGNTGSFLRNAPTPRTPTMRITAPNAGSGFEPVTREPGDNLSVFPNPTSFDPINTTLMVQQTPLPTGFPELD</sequence>
<proteinExistence type="predicted"/>
<reference evidence="2" key="1">
    <citation type="submission" date="2022-01" db="EMBL/GenBank/DDBJ databases">
        <authorList>
            <person name="Braso-Vives M."/>
        </authorList>
    </citation>
    <scope>NUCLEOTIDE SEQUENCE</scope>
</reference>
<name>A0A8K0ELX6_BRALA</name>
<protein>
    <submittedName>
        <fullName evidence="2">FIGNL1 protein</fullName>
    </submittedName>
</protein>
<dbReference type="EMBL" id="OV696688">
    <property type="protein sequence ID" value="CAH1256802.1"/>
    <property type="molecule type" value="Genomic_DNA"/>
</dbReference>
<keyword evidence="3" id="KW-1185">Reference proteome</keyword>
<evidence type="ECO:0000313" key="3">
    <source>
        <dbReference type="Proteomes" id="UP000838412"/>
    </source>
</evidence>
<dbReference type="Proteomes" id="UP000838412">
    <property type="component" value="Chromosome 3"/>
</dbReference>
<gene>
    <name evidence="2" type="primary">FIGNL1</name>
    <name evidence="2" type="ORF">BLAG_LOCUS14951</name>
</gene>
<dbReference type="AlphaFoldDB" id="A0A8K0ELX6"/>
<evidence type="ECO:0000256" key="1">
    <source>
        <dbReference type="SAM" id="MobiDB-lite"/>
    </source>
</evidence>
<organism evidence="2 3">
    <name type="scientific">Branchiostoma lanceolatum</name>
    <name type="common">Common lancelet</name>
    <name type="synonym">Amphioxus lanceolatum</name>
    <dbReference type="NCBI Taxonomy" id="7740"/>
    <lineage>
        <taxon>Eukaryota</taxon>
        <taxon>Metazoa</taxon>
        <taxon>Chordata</taxon>
        <taxon>Cephalochordata</taxon>
        <taxon>Leptocardii</taxon>
        <taxon>Amphioxiformes</taxon>
        <taxon>Branchiostomatidae</taxon>
        <taxon>Branchiostoma</taxon>
    </lineage>
</organism>
<accession>A0A8K0ELX6</accession>
<dbReference type="OrthoDB" id="8803010at2759"/>
<evidence type="ECO:0000313" key="2">
    <source>
        <dbReference type="EMBL" id="CAH1256802.1"/>
    </source>
</evidence>